<dbReference type="GO" id="GO:0000725">
    <property type="term" value="P:recombinational repair"/>
    <property type="evidence" value="ECO:0007669"/>
    <property type="project" value="TreeGrafter"/>
</dbReference>
<dbReference type="GeneID" id="109969694"/>
<feature type="region of interest" description="Disordered" evidence="1">
    <location>
        <begin position="192"/>
        <end position="225"/>
    </location>
</feature>
<dbReference type="RefSeq" id="XP_020472416.1">
    <property type="nucleotide sequence ID" value="XM_020616760.1"/>
</dbReference>
<dbReference type="PANTHER" id="PTHR35541:SF1">
    <property type="entry name" value="RAD9, HUS1, RAD1-INTERACTING NUCLEAR ORPHAN PROTEIN 1"/>
    <property type="match status" value="1"/>
</dbReference>
<dbReference type="STRING" id="43700.ENSMALP00000019563"/>
<dbReference type="GO" id="GO:0000077">
    <property type="term" value="P:DNA damage checkpoint signaling"/>
    <property type="evidence" value="ECO:0007669"/>
    <property type="project" value="InterPro"/>
</dbReference>
<dbReference type="OrthoDB" id="9942438at2759"/>
<reference evidence="2" key="1">
    <citation type="submission" date="2025-08" db="UniProtKB">
        <authorList>
            <consortium name="Ensembl"/>
        </authorList>
    </citation>
    <scope>IDENTIFICATION</scope>
</reference>
<evidence type="ECO:0000256" key="1">
    <source>
        <dbReference type="SAM" id="MobiDB-lite"/>
    </source>
</evidence>
<accession>A0A3Q3JIM0</accession>
<evidence type="ECO:0008006" key="4">
    <source>
        <dbReference type="Google" id="ProtNLM"/>
    </source>
</evidence>
<reference evidence="2" key="2">
    <citation type="submission" date="2025-09" db="UniProtKB">
        <authorList>
            <consortium name="Ensembl"/>
        </authorList>
    </citation>
    <scope>IDENTIFICATION</scope>
</reference>
<dbReference type="PANTHER" id="PTHR35541">
    <property type="entry name" value="RAD9, HUS1, RAD1-INTERACTING NUCLEAR ORPHAN PROTEIN 1"/>
    <property type="match status" value="1"/>
</dbReference>
<dbReference type="GO" id="GO:0071479">
    <property type="term" value="P:cellular response to ionizing radiation"/>
    <property type="evidence" value="ECO:0007669"/>
    <property type="project" value="InterPro"/>
</dbReference>
<proteinExistence type="predicted"/>
<dbReference type="GO" id="GO:0005694">
    <property type="term" value="C:chromosome"/>
    <property type="evidence" value="ECO:0007669"/>
    <property type="project" value="TreeGrafter"/>
</dbReference>
<dbReference type="AlphaFoldDB" id="A0A3Q3JIM0"/>
<name>A0A3Q3JIM0_MONAL</name>
<dbReference type="Pfam" id="PF15319">
    <property type="entry name" value="RHINO"/>
    <property type="match status" value="1"/>
</dbReference>
<dbReference type="CTD" id="83695"/>
<dbReference type="Ensembl" id="ENSMALT00000019949.1">
    <property type="protein sequence ID" value="ENSMALP00000019563.1"/>
    <property type="gene ID" value="ENSMALG00000013668.1"/>
</dbReference>
<dbReference type="Proteomes" id="UP000261600">
    <property type="component" value="Unplaced"/>
</dbReference>
<organism evidence="2 3">
    <name type="scientific">Monopterus albus</name>
    <name type="common">Swamp eel</name>
    <dbReference type="NCBI Taxonomy" id="43700"/>
    <lineage>
        <taxon>Eukaryota</taxon>
        <taxon>Metazoa</taxon>
        <taxon>Chordata</taxon>
        <taxon>Craniata</taxon>
        <taxon>Vertebrata</taxon>
        <taxon>Euteleostomi</taxon>
        <taxon>Actinopterygii</taxon>
        <taxon>Neopterygii</taxon>
        <taxon>Teleostei</taxon>
        <taxon>Neoteleostei</taxon>
        <taxon>Acanthomorphata</taxon>
        <taxon>Anabantaria</taxon>
        <taxon>Synbranchiformes</taxon>
        <taxon>Synbranchidae</taxon>
        <taxon>Monopterus</taxon>
    </lineage>
</organism>
<dbReference type="KEGG" id="malb:109969694"/>
<evidence type="ECO:0000313" key="2">
    <source>
        <dbReference type="Ensembl" id="ENSMALP00000019563.1"/>
    </source>
</evidence>
<dbReference type="GO" id="GO:0005634">
    <property type="term" value="C:nucleus"/>
    <property type="evidence" value="ECO:0007669"/>
    <property type="project" value="InterPro"/>
</dbReference>
<protein>
    <recommendedName>
        <fullName evidence="4">RAD9-HUS1-RAD1 interacting nuclear orphan 1</fullName>
    </recommendedName>
</protein>
<dbReference type="RefSeq" id="XP_020472417.1">
    <property type="nucleotide sequence ID" value="XM_020616761.1"/>
</dbReference>
<dbReference type="InterPro" id="IPR029293">
    <property type="entry name" value="RHNO1"/>
</dbReference>
<feature type="region of interest" description="Disordered" evidence="1">
    <location>
        <begin position="118"/>
        <end position="138"/>
    </location>
</feature>
<sequence>MPRKTIKTEKPPLLFQEQSLSGARFQNVPEVRAALNPKEFFTEAQAHNNSAFKSWVSPQFNSSVAAAPPLRRGRRKCHSATRILDKCNELPRKNGVCKFPPLSFKTWSRDQCHQPKTACTKKATESTVSDTTNQPQGSCQIKKKVSKSLYLNTPKRQLASVRKTNKEKLSEGAASSRKCLDPLEPSIEVTEKCRGPADCTSTPASSGFSTTTVSSVNPPPDVDTPKVIQEGCSSPSLLSVHLLLAPPCTPPCNQPADILVADTPERDYGMKVTWRKRRGLMLLLQERGHLSDSDVLIHS</sequence>
<evidence type="ECO:0000313" key="3">
    <source>
        <dbReference type="Proteomes" id="UP000261600"/>
    </source>
</evidence>
<feature type="compositionally biased region" description="Polar residues" evidence="1">
    <location>
        <begin position="199"/>
        <end position="208"/>
    </location>
</feature>
<dbReference type="RefSeq" id="XP_020472415.1">
    <property type="nucleotide sequence ID" value="XM_020616759.1"/>
</dbReference>
<feature type="compositionally biased region" description="Polar residues" evidence="1">
    <location>
        <begin position="125"/>
        <end position="138"/>
    </location>
</feature>
<keyword evidence="3" id="KW-1185">Reference proteome</keyword>